<feature type="active site" description="Phosphohistidine intermediate" evidence="6">
    <location>
        <position position="483"/>
    </location>
</feature>
<dbReference type="SUPFAM" id="SSF143724">
    <property type="entry name" value="PHP14-like"/>
    <property type="match status" value="1"/>
</dbReference>
<sequence>MGVPGFAGLKRKLRGTRDDAMNEAPDLSDILPASTVASDAKGAVPELTPEGELATSPARFMNRELSWLQFNLRVLEEAMNPNHPLLERVRFLSISANNLDEFFMVRVAGLRGQQRADVTNLSDDGLTPTEQLQKISEAVRDLQASQQKIWVELRREIADKGIEIPQGDTLDQADKAWLQDYFLAYVFPVLTPLAIDPAHPFPFIPNLGFSIVFELAPTSGGRGMIALLRIPSQVDRFVQLPNGEDGAARFIAIEKVVSLFIGRLFPGYEIRGKGAFRVIRDSDLEIEEEAEDLVRLFESALRRRRRGSVIRLEIQETTPPALREFVGEALHVGQSEIFLANGLLALNNLSQIVDLERPDLKFQPYTARFPERIREHGGDCLAAIHQKDIIVHHPYESFDVVVQYLRQAARDPDVVAIKQTLYRTSNDSPIVKALAEAAEAGKSVTALVELKARFDEEANIKWARDLERAGVQVVFGFIELKTHSKLSMVIKREHGQLKTYCHIGTGNYHPITARIYEDLSFFTDDPGIAEDAARVFNFITGYAQPAELNNLMVSPVNLRQRMLEMTENEIEHARAGRPAQIWWKMNSLVDPAIIDALYRASQAGVQIDLIIRGICCLRPGIPGLSDNIRVKSIVGRFLEHSRIYCFGNGQGLPSPEAHVYIGSADLMPRNIDRRVEVLAPLKTPTVHEQVLDQIMVANLKDNQQSWRILSDGSHERIVPNANEEPFNAHQYFMTNPSLSGRGKSLKSDRPRPFLERQKRG</sequence>
<feature type="binding site" evidence="6">
    <location>
        <position position="516"/>
    </location>
    <ligand>
        <name>ATP</name>
        <dbReference type="ChEBI" id="CHEBI:30616"/>
    </ligand>
</feature>
<feature type="region of interest" description="Disordered" evidence="8">
    <location>
        <begin position="735"/>
        <end position="760"/>
    </location>
</feature>
<feature type="binding site" evidence="6">
    <location>
        <position position="640"/>
    </location>
    <ligand>
        <name>ATP</name>
        <dbReference type="ChEBI" id="CHEBI:30616"/>
    </ligand>
</feature>
<evidence type="ECO:0000256" key="6">
    <source>
        <dbReference type="HAMAP-Rule" id="MF_00347"/>
    </source>
</evidence>
<reference evidence="14" key="1">
    <citation type="submission" date="2015-07" db="EMBL/GenBank/DDBJ databases">
        <authorList>
            <person name="Rodrigo-Torres Lidia"/>
            <person name="Arahal R.David."/>
        </authorList>
    </citation>
    <scope>NUCLEOTIDE SEQUENCE [LARGE SCALE GENOMIC DNA]</scope>
    <source>
        <strain evidence="14">CECT 4801</strain>
    </source>
</reference>
<dbReference type="GO" id="GO:0006799">
    <property type="term" value="P:polyphosphate biosynthetic process"/>
    <property type="evidence" value="ECO:0007669"/>
    <property type="project" value="UniProtKB-UniRule"/>
</dbReference>
<comment type="cofactor">
    <cofactor evidence="6">
        <name>Mg(2+)</name>
        <dbReference type="ChEBI" id="CHEBI:18420"/>
    </cofactor>
</comment>
<dbReference type="AlphaFoldDB" id="A0A0M6XXV8"/>
<dbReference type="PIRSF" id="PIRSF015589">
    <property type="entry name" value="PP_kinase"/>
    <property type="match status" value="1"/>
</dbReference>
<evidence type="ECO:0000256" key="2">
    <source>
        <dbReference type="ARBA" id="ARBA00022679"/>
    </source>
</evidence>
<dbReference type="InterPro" id="IPR041108">
    <property type="entry name" value="PP_kinase_C_1"/>
</dbReference>
<feature type="binding site" evidence="6">
    <location>
        <position position="453"/>
    </location>
    <ligand>
        <name>Mg(2+)</name>
        <dbReference type="ChEBI" id="CHEBI:18420"/>
    </ligand>
</feature>
<evidence type="ECO:0000313" key="14">
    <source>
        <dbReference type="Proteomes" id="UP000048926"/>
    </source>
</evidence>
<feature type="domain" description="Polyphosphate kinase N-terminal" evidence="10">
    <location>
        <begin position="60"/>
        <end position="164"/>
    </location>
</feature>
<keyword evidence="2 6" id="KW-0808">Transferase</keyword>
<dbReference type="NCBIfam" id="TIGR03705">
    <property type="entry name" value="poly_P_kin"/>
    <property type="match status" value="1"/>
</dbReference>
<feature type="compositionally biased region" description="Basic and acidic residues" evidence="8">
    <location>
        <begin position="745"/>
        <end position="760"/>
    </location>
</feature>
<dbReference type="NCBIfam" id="NF003919">
    <property type="entry name" value="PRK05443.1-4"/>
    <property type="match status" value="1"/>
</dbReference>
<accession>A0A0M6XXV8</accession>
<dbReference type="Pfam" id="PF02503">
    <property type="entry name" value="PP_kinase"/>
    <property type="match status" value="1"/>
</dbReference>
<dbReference type="NCBIfam" id="NF003918">
    <property type="entry name" value="PRK05443.1-2"/>
    <property type="match status" value="1"/>
</dbReference>
<dbReference type="Gene3D" id="1.20.58.310">
    <property type="entry name" value="Polyphosphate kinase N-terminal domain"/>
    <property type="match status" value="1"/>
</dbReference>
<evidence type="ECO:0000256" key="5">
    <source>
        <dbReference type="ARBA" id="ARBA00022840"/>
    </source>
</evidence>
<keyword evidence="6" id="KW-0479">Metal-binding</keyword>
<dbReference type="InterPro" id="IPR036832">
    <property type="entry name" value="PPK_N_dom_sf"/>
</dbReference>
<dbReference type="GO" id="GO:0046872">
    <property type="term" value="F:metal ion binding"/>
    <property type="evidence" value="ECO:0007669"/>
    <property type="project" value="UniProtKB-KW"/>
</dbReference>
<evidence type="ECO:0000256" key="1">
    <source>
        <dbReference type="ARBA" id="ARBA00022553"/>
    </source>
</evidence>
<dbReference type="HAMAP" id="MF_00347">
    <property type="entry name" value="Polyphosphate_kinase"/>
    <property type="match status" value="1"/>
</dbReference>
<feature type="domain" description="Polyphosphate kinase middle" evidence="9">
    <location>
        <begin position="174"/>
        <end position="352"/>
    </location>
</feature>
<feature type="binding site" evidence="6">
    <location>
        <position position="98"/>
    </location>
    <ligand>
        <name>ATP</name>
        <dbReference type="ChEBI" id="CHEBI:30616"/>
    </ligand>
</feature>
<evidence type="ECO:0000313" key="13">
    <source>
        <dbReference type="EMBL" id="CTQ41836.1"/>
    </source>
</evidence>
<feature type="binding site" evidence="6">
    <location>
        <position position="612"/>
    </location>
    <ligand>
        <name>ATP</name>
        <dbReference type="ChEBI" id="CHEBI:30616"/>
    </ligand>
</feature>
<evidence type="ECO:0000256" key="4">
    <source>
        <dbReference type="ARBA" id="ARBA00022777"/>
    </source>
</evidence>
<dbReference type="Gene3D" id="3.30.1840.10">
    <property type="entry name" value="Polyphosphate kinase middle domain"/>
    <property type="match status" value="1"/>
</dbReference>
<comment type="function">
    <text evidence="6 7">Catalyzes the reversible transfer of the terminal phosphate of ATP to form a long-chain polyphosphate (polyP).</text>
</comment>
<evidence type="ECO:0000259" key="9">
    <source>
        <dbReference type="Pfam" id="PF02503"/>
    </source>
</evidence>
<dbReference type="GO" id="GO:0005524">
    <property type="term" value="F:ATP binding"/>
    <property type="evidence" value="ECO:0007669"/>
    <property type="project" value="UniProtKB-KW"/>
</dbReference>
<dbReference type="Proteomes" id="UP000048926">
    <property type="component" value="Unassembled WGS sequence"/>
</dbReference>
<evidence type="ECO:0000259" key="11">
    <source>
        <dbReference type="Pfam" id="PF13090"/>
    </source>
</evidence>
<comment type="PTM">
    <text evidence="6 7">An intermediate of this reaction is the autophosphorylated ppk in which a phosphate is covalently linked to a histidine residue through a N-P bond.</text>
</comment>
<dbReference type="Pfam" id="PF13089">
    <property type="entry name" value="PP_kinase_N"/>
    <property type="match status" value="1"/>
</dbReference>
<dbReference type="GO" id="GO:0008976">
    <property type="term" value="F:polyphosphate kinase activity"/>
    <property type="evidence" value="ECO:0007669"/>
    <property type="project" value="UniProtKB-UniRule"/>
</dbReference>
<dbReference type="SUPFAM" id="SSF56024">
    <property type="entry name" value="Phospholipase D/nuclease"/>
    <property type="match status" value="2"/>
</dbReference>
<keyword evidence="1 6" id="KW-0597">Phosphoprotein</keyword>
<dbReference type="InterPro" id="IPR025200">
    <property type="entry name" value="PPK_C_dom2"/>
</dbReference>
<name>A0A0M6XXV8_9HYPH</name>
<feature type="domain" description="Polyphosphate kinase C-terminal" evidence="11">
    <location>
        <begin position="551"/>
        <end position="726"/>
    </location>
</feature>
<evidence type="ECO:0000259" key="10">
    <source>
        <dbReference type="Pfam" id="PF13089"/>
    </source>
</evidence>
<dbReference type="NCBIfam" id="NF003917">
    <property type="entry name" value="PRK05443.1-1"/>
    <property type="match status" value="1"/>
</dbReference>
<dbReference type="NCBIfam" id="NF003921">
    <property type="entry name" value="PRK05443.2-2"/>
    <property type="match status" value="1"/>
</dbReference>
<gene>
    <name evidence="6 13" type="primary">ppk</name>
    <name evidence="13" type="ORF">LAL4801_00256</name>
</gene>
<dbReference type="Pfam" id="PF17941">
    <property type="entry name" value="PP_kinase_C_1"/>
    <property type="match status" value="1"/>
</dbReference>
<dbReference type="STRING" id="187304.B0E33_00380"/>
<keyword evidence="6" id="KW-0460">Magnesium</keyword>
<dbReference type="EC" id="2.7.4.1" evidence="6 7"/>
<dbReference type="InterPro" id="IPR024953">
    <property type="entry name" value="PP_kinase_middle"/>
</dbReference>
<evidence type="ECO:0000256" key="3">
    <source>
        <dbReference type="ARBA" id="ARBA00022741"/>
    </source>
</evidence>
<dbReference type="GO" id="GO:0009358">
    <property type="term" value="C:polyphosphate kinase complex"/>
    <property type="evidence" value="ECO:0007669"/>
    <property type="project" value="InterPro"/>
</dbReference>
<keyword evidence="5 6" id="KW-0067">ATP-binding</keyword>
<proteinExistence type="inferred from homology"/>
<dbReference type="Gene3D" id="3.30.870.10">
    <property type="entry name" value="Endonuclease Chain A"/>
    <property type="match status" value="2"/>
</dbReference>
<feature type="domain" description="Polyphosphate kinase C-terminal" evidence="12">
    <location>
        <begin position="380"/>
        <end position="544"/>
    </location>
</feature>
<evidence type="ECO:0000256" key="7">
    <source>
        <dbReference type="RuleBase" id="RU003800"/>
    </source>
</evidence>
<dbReference type="PANTHER" id="PTHR30218:SF0">
    <property type="entry name" value="POLYPHOSPHATE KINASE"/>
    <property type="match status" value="1"/>
</dbReference>
<keyword evidence="4 6" id="KW-0418">Kinase</keyword>
<comment type="catalytic activity">
    <reaction evidence="6 7">
        <text>[phosphate](n) + ATP = [phosphate](n+1) + ADP</text>
        <dbReference type="Rhea" id="RHEA:19573"/>
        <dbReference type="Rhea" id="RHEA-COMP:9859"/>
        <dbReference type="Rhea" id="RHEA-COMP:14280"/>
        <dbReference type="ChEBI" id="CHEBI:16838"/>
        <dbReference type="ChEBI" id="CHEBI:30616"/>
        <dbReference type="ChEBI" id="CHEBI:456216"/>
        <dbReference type="EC" id="2.7.4.1"/>
    </reaction>
</comment>
<comment type="similarity">
    <text evidence="6 7">Belongs to the polyphosphate kinase 1 (PPK1) family.</text>
</comment>
<keyword evidence="14" id="KW-1185">Reference proteome</keyword>
<evidence type="ECO:0000256" key="8">
    <source>
        <dbReference type="SAM" id="MobiDB-lite"/>
    </source>
</evidence>
<dbReference type="InterPro" id="IPR025198">
    <property type="entry name" value="PPK_N_dom"/>
</dbReference>
<dbReference type="CDD" id="cd09165">
    <property type="entry name" value="PLDc_PaPPK1_C1_like"/>
    <property type="match status" value="1"/>
</dbReference>
<dbReference type="InterPro" id="IPR003414">
    <property type="entry name" value="PP_kinase"/>
</dbReference>
<dbReference type="InterPro" id="IPR036830">
    <property type="entry name" value="PP_kinase_middle_dom_sf"/>
</dbReference>
<keyword evidence="3 6" id="KW-0547">Nucleotide-binding</keyword>
<organism evidence="13 14">
    <name type="scientific">Roseibium aggregatum</name>
    <dbReference type="NCBI Taxonomy" id="187304"/>
    <lineage>
        <taxon>Bacteria</taxon>
        <taxon>Pseudomonadati</taxon>
        <taxon>Pseudomonadota</taxon>
        <taxon>Alphaproteobacteria</taxon>
        <taxon>Hyphomicrobiales</taxon>
        <taxon>Stappiaceae</taxon>
        <taxon>Roseibium</taxon>
    </lineage>
</organism>
<dbReference type="Pfam" id="PF13090">
    <property type="entry name" value="PP_kinase_C"/>
    <property type="match status" value="1"/>
</dbReference>
<dbReference type="EMBL" id="CXST01000001">
    <property type="protein sequence ID" value="CTQ41836.1"/>
    <property type="molecule type" value="Genomic_DNA"/>
</dbReference>
<protein>
    <recommendedName>
        <fullName evidence="6 7">Polyphosphate kinase</fullName>
        <ecNumber evidence="6 7">2.7.4.1</ecNumber>
    </recommendedName>
    <alternativeName>
        <fullName evidence="6">ATP-polyphosphate phosphotransferase</fullName>
    </alternativeName>
    <alternativeName>
        <fullName evidence="6">Polyphosphoric acid kinase</fullName>
    </alternativeName>
</protein>
<evidence type="ECO:0000259" key="12">
    <source>
        <dbReference type="Pfam" id="PF17941"/>
    </source>
</evidence>
<feature type="binding site" evidence="6">
    <location>
        <position position="423"/>
    </location>
    <ligand>
        <name>Mg(2+)</name>
        <dbReference type="ChEBI" id="CHEBI:18420"/>
    </ligand>
</feature>
<dbReference type="SUPFAM" id="SSF140356">
    <property type="entry name" value="PPK N-terminal domain-like"/>
    <property type="match status" value="1"/>
</dbReference>
<dbReference type="PANTHER" id="PTHR30218">
    <property type="entry name" value="POLYPHOSPHATE KINASE"/>
    <property type="match status" value="1"/>
</dbReference>
<dbReference type="CDD" id="cd09168">
    <property type="entry name" value="PLDc_PaPPK1_C2_like"/>
    <property type="match status" value="1"/>
</dbReference>